<dbReference type="EMBL" id="FMVN01000003">
    <property type="protein sequence ID" value="SCY07607.1"/>
    <property type="molecule type" value="Genomic_DNA"/>
</dbReference>
<dbReference type="HOGENOM" id="CLU_1160645_0_0_6"/>
<protein>
    <submittedName>
        <fullName evidence="7">Legionella vir-like protein LvhB8</fullName>
    </submittedName>
    <submittedName>
        <fullName evidence="8">Type IV secretion system protein VirB8</fullName>
    </submittedName>
</protein>
<feature type="domain" description="Bacterial virulence protein VirB8" evidence="6">
    <location>
        <begin position="18"/>
        <end position="233"/>
    </location>
</feature>
<dbReference type="CDD" id="cd16424">
    <property type="entry name" value="VirB8"/>
    <property type="match status" value="1"/>
</dbReference>
<dbReference type="RefSeq" id="WP_045100298.1">
    <property type="nucleotide sequence ID" value="NZ_FMVN01000003.1"/>
</dbReference>
<dbReference type="KEGG" id="tmc:LMI_2968"/>
<dbReference type="SUPFAM" id="SSF54427">
    <property type="entry name" value="NTF2-like"/>
    <property type="match status" value="1"/>
</dbReference>
<keyword evidence="4 5" id="KW-0472">Membrane</keyword>
<dbReference type="Gene3D" id="3.10.450.230">
    <property type="entry name" value="VirB8 protein"/>
    <property type="match status" value="1"/>
</dbReference>
<evidence type="ECO:0000256" key="5">
    <source>
        <dbReference type="SAM" id="Phobius"/>
    </source>
</evidence>
<name>A0A098GJN7_LEGMI</name>
<dbReference type="Proteomes" id="UP000182998">
    <property type="component" value="Unassembled WGS sequence"/>
</dbReference>
<evidence type="ECO:0000259" key="6">
    <source>
        <dbReference type="Pfam" id="PF04335"/>
    </source>
</evidence>
<accession>A0A098GJN7</accession>
<evidence type="ECO:0000313" key="10">
    <source>
        <dbReference type="Proteomes" id="UP000182998"/>
    </source>
</evidence>
<evidence type="ECO:0000256" key="3">
    <source>
        <dbReference type="ARBA" id="ARBA00022989"/>
    </source>
</evidence>
<organism evidence="7 9">
    <name type="scientific">Legionella micdadei</name>
    <name type="common">Tatlockia micdadei</name>
    <dbReference type="NCBI Taxonomy" id="451"/>
    <lineage>
        <taxon>Bacteria</taxon>
        <taxon>Pseudomonadati</taxon>
        <taxon>Pseudomonadota</taxon>
        <taxon>Gammaproteobacteria</taxon>
        <taxon>Legionellales</taxon>
        <taxon>Legionellaceae</taxon>
        <taxon>Legionella</taxon>
    </lineage>
</organism>
<dbReference type="Pfam" id="PF04335">
    <property type="entry name" value="VirB8"/>
    <property type="match status" value="1"/>
</dbReference>
<gene>
    <name evidence="7" type="primary">lvhB</name>
    <name evidence="7" type="ORF">LMI_2968</name>
    <name evidence="8" type="ORF">SAMN02982997_00794</name>
</gene>
<keyword evidence="2 5" id="KW-0812">Transmembrane</keyword>
<dbReference type="PATRIC" id="fig|451.8.peg.770"/>
<dbReference type="GO" id="GO:0016020">
    <property type="term" value="C:membrane"/>
    <property type="evidence" value="ECO:0007669"/>
    <property type="project" value="UniProtKB-SubCell"/>
</dbReference>
<reference evidence="9" key="2">
    <citation type="submission" date="2014-09" db="EMBL/GenBank/DDBJ databases">
        <authorList>
            <person name="Gomez-Valero L."/>
        </authorList>
    </citation>
    <scope>NUCLEOTIDE SEQUENCE [LARGE SCALE GENOMIC DNA]</scope>
    <source>
        <strain evidence="9">ATCC33218</strain>
    </source>
</reference>
<keyword evidence="10" id="KW-1185">Reference proteome</keyword>
<reference evidence="7" key="1">
    <citation type="submission" date="2014-09" db="EMBL/GenBank/DDBJ databases">
        <authorList>
            <person name="GOMEZ-VALERO Laura"/>
        </authorList>
    </citation>
    <scope>NUCLEOTIDE SEQUENCE</scope>
    <source>
        <strain evidence="7">ATCC33218</strain>
    </source>
</reference>
<evidence type="ECO:0000256" key="2">
    <source>
        <dbReference type="ARBA" id="ARBA00022692"/>
    </source>
</evidence>
<evidence type="ECO:0000313" key="8">
    <source>
        <dbReference type="EMBL" id="SCY07607.1"/>
    </source>
</evidence>
<dbReference type="EMBL" id="LN614830">
    <property type="protein sequence ID" value="CEG62200.1"/>
    <property type="molecule type" value="Genomic_DNA"/>
</dbReference>
<comment type="subcellular location">
    <subcellularLocation>
        <location evidence="1">Membrane</location>
        <topology evidence="1">Single-pass membrane protein</topology>
    </subcellularLocation>
</comment>
<dbReference type="OrthoDB" id="5636057at2"/>
<evidence type="ECO:0000313" key="9">
    <source>
        <dbReference type="Proteomes" id="UP000032414"/>
    </source>
</evidence>
<feature type="transmembrane region" description="Helical" evidence="5">
    <location>
        <begin position="38"/>
        <end position="58"/>
    </location>
</feature>
<proteinExistence type="predicted"/>
<reference evidence="8 10" key="3">
    <citation type="submission" date="2016-10" db="EMBL/GenBank/DDBJ databases">
        <authorList>
            <person name="Varghese N."/>
            <person name="Submissions S."/>
        </authorList>
    </citation>
    <scope>NUCLEOTIDE SEQUENCE [LARGE SCALE GENOMIC DNA]</scope>
    <source>
        <strain evidence="8 10">ATCC 33218</strain>
    </source>
</reference>
<dbReference type="InterPro" id="IPR032710">
    <property type="entry name" value="NTF2-like_dom_sf"/>
</dbReference>
<keyword evidence="3 5" id="KW-1133">Transmembrane helix</keyword>
<dbReference type="AlphaFoldDB" id="A0A098GJN7"/>
<evidence type="ECO:0000256" key="4">
    <source>
        <dbReference type="ARBA" id="ARBA00023136"/>
    </source>
</evidence>
<evidence type="ECO:0000313" key="7">
    <source>
        <dbReference type="EMBL" id="CEG62200.1"/>
    </source>
</evidence>
<dbReference type="InterPro" id="IPR007430">
    <property type="entry name" value="VirB8"/>
</dbReference>
<dbReference type="Proteomes" id="UP000032414">
    <property type="component" value="Chromosome I"/>
</dbReference>
<sequence length="239" mass="27713">MKRLSSSKNTLNHYFKQAKTWADDNFARIELSRQRYQMAFMLAMVLNVCSIITIAILANLQTLVPMMVHHYESGVTTVEPLTQSNAPINRTQVESDLVRYITNRESYDLSSYRAQFELVSLLSNYEVNNDYLREQAKTSEEAPINRLGAAAYRTVHVYSINFLDNLIFNEKDLPKNHQNLAEVVFTLTDTDKATGKQSITHYNALISWRYTKPSDAPDVRWKNWDGFQVTRYSKQLRNV</sequence>
<evidence type="ECO:0000256" key="1">
    <source>
        <dbReference type="ARBA" id="ARBA00004167"/>
    </source>
</evidence>